<dbReference type="RefSeq" id="WP_112977087.1">
    <property type="nucleotide sequence ID" value="NZ_CAXURO020000002.1"/>
</dbReference>
<accession>A0A9Q9DCI7</accession>
<evidence type="ECO:0000259" key="5">
    <source>
        <dbReference type="Pfam" id="PF12146"/>
    </source>
</evidence>
<evidence type="ECO:0000256" key="4">
    <source>
        <dbReference type="SAM" id="SignalP"/>
    </source>
</evidence>
<keyword evidence="1 6" id="KW-0378">Hydrolase</keyword>
<dbReference type="InterPro" id="IPR022742">
    <property type="entry name" value="Hydrolase_4"/>
</dbReference>
<geneLocation type="plasmid" evidence="6 7">
    <name>pA</name>
</geneLocation>
<dbReference type="PANTHER" id="PTHR10272:SF0">
    <property type="entry name" value="PLATELET-ACTIVATING FACTOR ACETYLHYDROLASE"/>
    <property type="match status" value="1"/>
</dbReference>
<dbReference type="SUPFAM" id="SSF53474">
    <property type="entry name" value="alpha/beta-Hydrolases"/>
    <property type="match status" value="1"/>
</dbReference>
<proteinExistence type="predicted"/>
<keyword evidence="6" id="KW-0614">Plasmid</keyword>
<keyword evidence="3" id="KW-0443">Lipid metabolism</keyword>
<evidence type="ECO:0000256" key="1">
    <source>
        <dbReference type="ARBA" id="ARBA00022801"/>
    </source>
</evidence>
<name>A0A9Q9DCI7_ENSAD</name>
<dbReference type="InterPro" id="IPR029058">
    <property type="entry name" value="AB_hydrolase_fold"/>
</dbReference>
<evidence type="ECO:0000313" key="7">
    <source>
        <dbReference type="Proteomes" id="UP001055460"/>
    </source>
</evidence>
<keyword evidence="4" id="KW-0732">Signal</keyword>
<sequence>MPLLQFIPAAAFLLSLAASAQADDVGVREIDVAAPKRERQLAVTVWYPAKAGGEPVLVGDNRIFEGSPAAKNAPLREGRYPLVVLSHGSGGRVEAMSWLAAELAAAGFIVAGPNHPGTTSGDSTPANTPKLWERTADLSALIDTFTRDPQWSAAIDPGRIAVLGFSLGGSTAMEISGARASLEAYAGYCDSYGKWDCAWFVGGRGYVDDTPVDVDKLDLRTVDKARFEQSNRDPRIKGAVLVDPGLAQAYVEDSLKAIAIPMHFINLGSKETIPLAVASEPLAALTPKGSYATVAGADHFSFLPICKDGAAELLESFGEVDPICGTTERPRADIHAEISKLTREALQKTLANR</sequence>
<evidence type="ECO:0000256" key="2">
    <source>
        <dbReference type="ARBA" id="ARBA00022963"/>
    </source>
</evidence>
<keyword evidence="2" id="KW-0442">Lipid degradation</keyword>
<feature type="chain" id="PRO_5040509993" evidence="4">
    <location>
        <begin position="23"/>
        <end position="353"/>
    </location>
</feature>
<gene>
    <name evidence="6" type="ORF">NE863_26700</name>
</gene>
<feature type="signal peptide" evidence="4">
    <location>
        <begin position="1"/>
        <end position="22"/>
    </location>
</feature>
<dbReference type="InterPro" id="IPR016986">
    <property type="entry name" value="UCP031982_abhydr"/>
</dbReference>
<evidence type="ECO:0000313" key="6">
    <source>
        <dbReference type="EMBL" id="USJ26047.1"/>
    </source>
</evidence>
<organism evidence="6 7">
    <name type="scientific">Ensifer adhaerens</name>
    <name type="common">Sinorhizobium morelense</name>
    <dbReference type="NCBI Taxonomy" id="106592"/>
    <lineage>
        <taxon>Bacteria</taxon>
        <taxon>Pseudomonadati</taxon>
        <taxon>Pseudomonadota</taxon>
        <taxon>Alphaproteobacteria</taxon>
        <taxon>Hyphomicrobiales</taxon>
        <taxon>Rhizobiaceae</taxon>
        <taxon>Sinorhizobium/Ensifer group</taxon>
        <taxon>Ensifer</taxon>
    </lineage>
</organism>
<dbReference type="PANTHER" id="PTHR10272">
    <property type="entry name" value="PLATELET-ACTIVATING FACTOR ACETYLHYDROLASE"/>
    <property type="match status" value="1"/>
</dbReference>
<dbReference type="Proteomes" id="UP001055460">
    <property type="component" value="Plasmid pA"/>
</dbReference>
<dbReference type="AlphaFoldDB" id="A0A9Q9DCI7"/>
<protein>
    <submittedName>
        <fullName evidence="6">Alpha/beta hydrolase</fullName>
    </submittedName>
</protein>
<dbReference type="EMBL" id="CP098808">
    <property type="protein sequence ID" value="USJ26047.1"/>
    <property type="molecule type" value="Genomic_DNA"/>
</dbReference>
<dbReference type="Gene3D" id="3.40.50.1820">
    <property type="entry name" value="alpha/beta hydrolase"/>
    <property type="match status" value="1"/>
</dbReference>
<evidence type="ECO:0000256" key="3">
    <source>
        <dbReference type="ARBA" id="ARBA00023098"/>
    </source>
</evidence>
<dbReference type="GO" id="GO:0016042">
    <property type="term" value="P:lipid catabolic process"/>
    <property type="evidence" value="ECO:0007669"/>
    <property type="project" value="UniProtKB-KW"/>
</dbReference>
<feature type="domain" description="Serine aminopeptidase S33" evidence="5">
    <location>
        <begin position="82"/>
        <end position="176"/>
    </location>
</feature>
<dbReference type="GO" id="GO:0003847">
    <property type="term" value="F:1-alkyl-2-acetylglycerophosphocholine esterase activity"/>
    <property type="evidence" value="ECO:0007669"/>
    <property type="project" value="TreeGrafter"/>
</dbReference>
<dbReference type="PIRSF" id="PIRSF031982">
    <property type="entry name" value="UCP031982_abhydr"/>
    <property type="match status" value="1"/>
</dbReference>
<reference evidence="6" key="1">
    <citation type="submission" date="2022-06" db="EMBL/GenBank/DDBJ databases">
        <title>Physiological and biochemical characterization and genomic elucidation of a strain of the genus Ensifer adhaerens M8 that combines arsenic oxidation and chromium reduction.</title>
        <authorList>
            <person name="Li X."/>
            <person name="Yu c."/>
        </authorList>
    </citation>
    <scope>NUCLEOTIDE SEQUENCE</scope>
    <source>
        <strain evidence="6">M8</strain>
        <plasmid evidence="6">pA</plasmid>
    </source>
</reference>
<dbReference type="Pfam" id="PF12146">
    <property type="entry name" value="Hydrolase_4"/>
    <property type="match status" value="1"/>
</dbReference>